<evidence type="ECO:0000313" key="2">
    <source>
        <dbReference type="Proteomes" id="UP000445309"/>
    </source>
</evidence>
<sequence>MRNGGALDGITINDYKTSKAYSPYNLADRYGWWAYIETGNPIITPMNNIKKNDVKVIMSGTEVTAGTTGNPNYEKSIEYTQESLVRSTIEVNIGIKCGTKLGVWGQDINTEIGLENKNGSSVETREAQKLTEKISYSIPANKKIAIYMIQTIQKKNIRYEIPVSFTGNIALNYSQPVEGSYFWGVPADILLQNKKMQQIGTISQEFYTDVKVFVKELAVNQKAPDIKEVFNLK</sequence>
<evidence type="ECO:0000313" key="1">
    <source>
        <dbReference type="EMBL" id="CAA7393974.1"/>
    </source>
</evidence>
<evidence type="ECO:0008006" key="3">
    <source>
        <dbReference type="Google" id="ProtNLM"/>
    </source>
</evidence>
<name>A0A6N4XZL8_9FLAO</name>
<dbReference type="Proteomes" id="UP000445309">
    <property type="component" value="Unassembled WGS sequence"/>
</dbReference>
<keyword evidence="2" id="KW-1185">Reference proteome</keyword>
<reference evidence="1 2" key="1">
    <citation type="submission" date="2020-01" db="EMBL/GenBank/DDBJ databases">
        <authorList>
            <person name="Rodrigo-Torres L."/>
            <person name="Arahal R. D."/>
            <person name="Lucena T."/>
        </authorList>
    </citation>
    <scope>NUCLEOTIDE SEQUENCE [LARGE SCALE GENOMIC DNA]</scope>
    <source>
        <strain evidence="1 2">CECT 9393</strain>
    </source>
</reference>
<dbReference type="EMBL" id="CACVBY010000194">
    <property type="protein sequence ID" value="CAA7393974.1"/>
    <property type="molecule type" value="Genomic_DNA"/>
</dbReference>
<dbReference type="Gene3D" id="2.60.40.3040">
    <property type="match status" value="1"/>
</dbReference>
<gene>
    <name evidence="1" type="ORF">CHRY9393_03587</name>
</gene>
<dbReference type="Gene3D" id="2.60.40.4280">
    <property type="match status" value="1"/>
</dbReference>
<dbReference type="RefSeq" id="WP_162074470.1">
    <property type="nucleotide sequence ID" value="NZ_CACVBY010000194.1"/>
</dbReference>
<dbReference type="AlphaFoldDB" id="A0A6N4XZL8"/>
<organism evidence="1 2">
    <name type="scientific">Chryseobacterium fistulae</name>
    <dbReference type="NCBI Taxonomy" id="2675058"/>
    <lineage>
        <taxon>Bacteria</taxon>
        <taxon>Pseudomonadati</taxon>
        <taxon>Bacteroidota</taxon>
        <taxon>Flavobacteriia</taxon>
        <taxon>Flavobacteriales</taxon>
        <taxon>Weeksellaceae</taxon>
        <taxon>Chryseobacterium group</taxon>
        <taxon>Chryseobacterium</taxon>
    </lineage>
</organism>
<dbReference type="Gene3D" id="3.10.290.50">
    <property type="match status" value="1"/>
</dbReference>
<dbReference type="SUPFAM" id="SSF56973">
    <property type="entry name" value="Aerolisin/ETX pore-forming domain"/>
    <property type="match status" value="1"/>
</dbReference>
<accession>A0A6N4XZL8</accession>
<protein>
    <recommendedName>
        <fullName evidence="3">Toxin ETX/toxin MTX2</fullName>
    </recommendedName>
</protein>
<proteinExistence type="predicted"/>